<dbReference type="RefSeq" id="WP_207856555.1">
    <property type="nucleotide sequence ID" value="NZ_JAFREP010000002.1"/>
</dbReference>
<dbReference type="InterPro" id="IPR000182">
    <property type="entry name" value="GNAT_dom"/>
</dbReference>
<dbReference type="Proteomes" id="UP000664417">
    <property type="component" value="Unassembled WGS sequence"/>
</dbReference>
<evidence type="ECO:0000313" key="3">
    <source>
        <dbReference type="EMBL" id="MBO1318625.1"/>
    </source>
</evidence>
<comment type="caution">
    <text evidence="3">The sequence shown here is derived from an EMBL/GenBank/DDBJ whole genome shotgun (WGS) entry which is preliminary data.</text>
</comment>
<name>A0A8J7QHC5_9BACT</name>
<sequence length="196" mass="21502">MPVHYGYLEETMLGSSSTQLSELISRTLGSPEYREPWSSEKLAKRLLLSIRSGVVVLAFSADGRIIGAALGFPTALLDLALPFSRFWPHLKAEDAFYCAGLFVSPFMQSQGIGTELVRRRQSFFFRKGFASFVGMTNTTGGQLALYRRLGYQIGSTAIQDPSLRNPKFVFSGKTQDLHADLVPPPIPLPPACTLPG</sequence>
<dbReference type="CDD" id="cd04301">
    <property type="entry name" value="NAT_SF"/>
    <property type="match status" value="1"/>
</dbReference>
<dbReference type="Pfam" id="PF00583">
    <property type="entry name" value="Acetyltransf_1"/>
    <property type="match status" value="1"/>
</dbReference>
<dbReference type="GO" id="GO:0016747">
    <property type="term" value="F:acyltransferase activity, transferring groups other than amino-acyl groups"/>
    <property type="evidence" value="ECO:0007669"/>
    <property type="project" value="InterPro"/>
</dbReference>
<protein>
    <submittedName>
        <fullName evidence="3">GNAT family N-acetyltransferase</fullName>
    </submittedName>
</protein>
<dbReference type="Gene3D" id="3.40.630.30">
    <property type="match status" value="1"/>
</dbReference>
<evidence type="ECO:0000313" key="4">
    <source>
        <dbReference type="Proteomes" id="UP000664417"/>
    </source>
</evidence>
<evidence type="ECO:0000313" key="2">
    <source>
        <dbReference type="EMBL" id="MBO1317318.1"/>
    </source>
</evidence>
<dbReference type="EMBL" id="JAFREP010000002">
    <property type="protein sequence ID" value="MBO1317318.1"/>
    <property type="molecule type" value="Genomic_DNA"/>
</dbReference>
<accession>A0A8J7QHC5</accession>
<dbReference type="PROSITE" id="PS51186">
    <property type="entry name" value="GNAT"/>
    <property type="match status" value="1"/>
</dbReference>
<keyword evidence="4" id="KW-1185">Reference proteome</keyword>
<reference evidence="3" key="1">
    <citation type="submission" date="2021-03" db="EMBL/GenBank/DDBJ databases">
        <authorList>
            <person name="Wang G."/>
        </authorList>
    </citation>
    <scope>NUCLEOTIDE SEQUENCE</scope>
    <source>
        <strain evidence="3">KCTC 12899</strain>
    </source>
</reference>
<organism evidence="3 4">
    <name type="scientific">Acanthopleuribacter pedis</name>
    <dbReference type="NCBI Taxonomy" id="442870"/>
    <lineage>
        <taxon>Bacteria</taxon>
        <taxon>Pseudomonadati</taxon>
        <taxon>Acidobacteriota</taxon>
        <taxon>Holophagae</taxon>
        <taxon>Acanthopleuribacterales</taxon>
        <taxon>Acanthopleuribacteraceae</taxon>
        <taxon>Acanthopleuribacter</taxon>
    </lineage>
</organism>
<evidence type="ECO:0000259" key="1">
    <source>
        <dbReference type="PROSITE" id="PS51186"/>
    </source>
</evidence>
<dbReference type="SUPFAM" id="SSF55729">
    <property type="entry name" value="Acyl-CoA N-acyltransferases (Nat)"/>
    <property type="match status" value="1"/>
</dbReference>
<dbReference type="InterPro" id="IPR016181">
    <property type="entry name" value="Acyl_CoA_acyltransferase"/>
</dbReference>
<feature type="domain" description="N-acetyltransferase" evidence="1">
    <location>
        <begin position="3"/>
        <end position="176"/>
    </location>
</feature>
<dbReference type="EMBL" id="JAFREP010000006">
    <property type="protein sequence ID" value="MBO1318625.1"/>
    <property type="molecule type" value="Genomic_DNA"/>
</dbReference>
<proteinExistence type="predicted"/>
<dbReference type="AlphaFoldDB" id="A0A8J7QHC5"/>
<gene>
    <name evidence="2" type="ORF">J3U88_02515</name>
    <name evidence="3" type="ORF">J3U88_09155</name>
</gene>